<reference evidence="1 2" key="1">
    <citation type="submission" date="2017-07" db="EMBL/GenBank/DDBJ databases">
        <title>Phylogenetic study on the rhizospheric bacterium Ochrobactrum sp. A44.</title>
        <authorList>
            <person name="Krzyzanowska D.M."/>
            <person name="Ossowicki A."/>
            <person name="Rajewska M."/>
            <person name="Maciag T."/>
            <person name="Kaczynski Z."/>
            <person name="Czerwicka M."/>
            <person name="Jafra S."/>
        </authorList>
    </citation>
    <scope>NUCLEOTIDE SEQUENCE [LARGE SCALE GENOMIC DNA]</scope>
    <source>
        <strain evidence="1 2">DSM 7216</strain>
    </source>
</reference>
<proteinExistence type="predicted"/>
<name>A0A256FA01_9HYPH</name>
<evidence type="ECO:0000313" key="2">
    <source>
        <dbReference type="Proteomes" id="UP000215590"/>
    </source>
</evidence>
<accession>A0A256FA01</accession>
<comment type="caution">
    <text evidence="1">The sequence shown here is derived from an EMBL/GenBank/DDBJ whole genome shotgun (WGS) entry which is preliminary data.</text>
</comment>
<keyword evidence="2" id="KW-1185">Reference proteome</keyword>
<dbReference type="Proteomes" id="UP000215590">
    <property type="component" value="Unassembled WGS sequence"/>
</dbReference>
<dbReference type="EMBL" id="NNRJ01000059">
    <property type="protein sequence ID" value="OYR11685.1"/>
    <property type="molecule type" value="Genomic_DNA"/>
</dbReference>
<organism evidence="1 2">
    <name type="scientific">Brucella thiophenivorans</name>
    <dbReference type="NCBI Taxonomy" id="571255"/>
    <lineage>
        <taxon>Bacteria</taxon>
        <taxon>Pseudomonadati</taxon>
        <taxon>Pseudomonadota</taxon>
        <taxon>Alphaproteobacteria</taxon>
        <taxon>Hyphomicrobiales</taxon>
        <taxon>Brucellaceae</taxon>
        <taxon>Brucella/Ochrobactrum group</taxon>
        <taxon>Brucella</taxon>
    </lineage>
</organism>
<dbReference type="AlphaFoldDB" id="A0A256FA01"/>
<gene>
    <name evidence="1" type="ORF">CEV31_3723</name>
</gene>
<evidence type="ECO:0000313" key="1">
    <source>
        <dbReference type="EMBL" id="OYR11685.1"/>
    </source>
</evidence>
<sequence>MRRDIVTAPTIRDKIAIALLLGFDLPVSCINSSKTSK</sequence>
<protein>
    <submittedName>
        <fullName evidence="1">Uncharacterized protein</fullName>
    </submittedName>
</protein>